<evidence type="ECO:0000313" key="1">
    <source>
        <dbReference type="EMBL" id="KRR10552.1"/>
    </source>
</evidence>
<dbReference type="STRING" id="1518501.CQ10_34070"/>
<dbReference type="EMBL" id="LLXX01000050">
    <property type="protein sequence ID" value="KRR10552.1"/>
    <property type="molecule type" value="Genomic_DNA"/>
</dbReference>
<gene>
    <name evidence="1" type="ORF">CP49_12280</name>
</gene>
<dbReference type="Proteomes" id="UP000051913">
    <property type="component" value="Unassembled WGS sequence"/>
</dbReference>
<accession>A0A0R3KFU7</accession>
<keyword evidence="2" id="KW-1185">Reference proteome</keyword>
<dbReference type="RefSeq" id="WP_057849895.1">
    <property type="nucleotide sequence ID" value="NZ_LLXX01000050.1"/>
</dbReference>
<sequence>MRILPACAVATTAQRPPGPPSRLAHAHEGADANEGWVVQIGFLGAASYVCFRFDIAIVVCILEEIDGDNWY</sequence>
<comment type="caution">
    <text evidence="1">The sequence shown here is derived from an EMBL/GenBank/DDBJ whole genome shotgun (WGS) entry which is preliminary data.</text>
</comment>
<evidence type="ECO:0000313" key="2">
    <source>
        <dbReference type="Proteomes" id="UP000051913"/>
    </source>
</evidence>
<organism evidence="1 2">
    <name type="scientific">Bradyrhizobium valentinum</name>
    <dbReference type="NCBI Taxonomy" id="1518501"/>
    <lineage>
        <taxon>Bacteria</taxon>
        <taxon>Pseudomonadati</taxon>
        <taxon>Pseudomonadota</taxon>
        <taxon>Alphaproteobacteria</taxon>
        <taxon>Hyphomicrobiales</taxon>
        <taxon>Nitrobacteraceae</taxon>
        <taxon>Bradyrhizobium</taxon>
    </lineage>
</organism>
<protein>
    <submittedName>
        <fullName evidence="1">Uncharacterized protein</fullName>
    </submittedName>
</protein>
<dbReference type="AlphaFoldDB" id="A0A0R3KFU7"/>
<name>A0A0R3KFU7_9BRAD</name>
<proteinExistence type="predicted"/>
<reference evidence="1 2" key="1">
    <citation type="submission" date="2014-03" db="EMBL/GenBank/DDBJ databases">
        <title>Bradyrhizobium valentinum sp. nov., isolated from effective nodules of Lupinus mariae-josephae, a lupine endemic of basic-lime soils in Eastern Spain.</title>
        <authorList>
            <person name="Duran D."/>
            <person name="Rey L."/>
            <person name="Navarro A."/>
            <person name="Busquets A."/>
            <person name="Imperial J."/>
            <person name="Ruiz-Argueso T."/>
        </authorList>
    </citation>
    <scope>NUCLEOTIDE SEQUENCE [LARGE SCALE GENOMIC DNA]</scope>
    <source>
        <strain evidence="1 2">LmjM3</strain>
    </source>
</reference>